<dbReference type="EMBL" id="KV429053">
    <property type="protein sequence ID" value="KZT70112.1"/>
    <property type="molecule type" value="Genomic_DNA"/>
</dbReference>
<dbReference type="Proteomes" id="UP000076727">
    <property type="component" value="Unassembled WGS sequence"/>
</dbReference>
<accession>A0A165QZ97</accession>
<evidence type="ECO:0000313" key="2">
    <source>
        <dbReference type="Proteomes" id="UP000076727"/>
    </source>
</evidence>
<gene>
    <name evidence="1" type="ORF">DAEQUDRAFT_224728</name>
</gene>
<reference evidence="1 2" key="1">
    <citation type="journal article" date="2016" name="Mol. Biol. Evol.">
        <title>Comparative Genomics of Early-Diverging Mushroom-Forming Fungi Provides Insights into the Origins of Lignocellulose Decay Capabilities.</title>
        <authorList>
            <person name="Nagy L.G."/>
            <person name="Riley R."/>
            <person name="Tritt A."/>
            <person name="Adam C."/>
            <person name="Daum C."/>
            <person name="Floudas D."/>
            <person name="Sun H."/>
            <person name="Yadav J.S."/>
            <person name="Pangilinan J."/>
            <person name="Larsson K.H."/>
            <person name="Matsuura K."/>
            <person name="Barry K."/>
            <person name="Labutti K."/>
            <person name="Kuo R."/>
            <person name="Ohm R.A."/>
            <person name="Bhattacharya S.S."/>
            <person name="Shirouzu T."/>
            <person name="Yoshinaga Y."/>
            <person name="Martin F.M."/>
            <person name="Grigoriev I.V."/>
            <person name="Hibbett D.S."/>
        </authorList>
    </citation>
    <scope>NUCLEOTIDE SEQUENCE [LARGE SCALE GENOMIC DNA]</scope>
    <source>
        <strain evidence="1 2">L-15889</strain>
    </source>
</reference>
<proteinExistence type="predicted"/>
<organism evidence="1 2">
    <name type="scientific">Daedalea quercina L-15889</name>
    <dbReference type="NCBI Taxonomy" id="1314783"/>
    <lineage>
        <taxon>Eukaryota</taxon>
        <taxon>Fungi</taxon>
        <taxon>Dikarya</taxon>
        <taxon>Basidiomycota</taxon>
        <taxon>Agaricomycotina</taxon>
        <taxon>Agaricomycetes</taxon>
        <taxon>Polyporales</taxon>
        <taxon>Fomitopsis</taxon>
    </lineage>
</organism>
<protein>
    <submittedName>
        <fullName evidence="1">Uncharacterized protein</fullName>
    </submittedName>
</protein>
<dbReference type="AlphaFoldDB" id="A0A165QZ97"/>
<keyword evidence="2" id="KW-1185">Reference proteome</keyword>
<sequence>MTVVCLSRTSQLVVHAVNSLALCDLPSPVPLLSRSISNSNSSLWQKTFLLGPNRELNPGPRAARVITGSITGSTRSANHTTRPLGQQHVVVPAKGPLSCGLIAVNTPGISSTGFQAVSPVDPPSVPVRNCGYGPLLSPEPDHGRMDIIASLSNLHRAPWRRNVVVLVLNETNLADEM</sequence>
<name>A0A165QZ97_9APHY</name>
<evidence type="ECO:0000313" key="1">
    <source>
        <dbReference type="EMBL" id="KZT70112.1"/>
    </source>
</evidence>